<protein>
    <submittedName>
        <fullName evidence="2">Uncharacterized protein</fullName>
    </submittedName>
</protein>
<dbReference type="AntiFam" id="ANF00142">
    <property type="entry name" value="Shadow ORF (opposite yadG)"/>
</dbReference>
<gene>
    <name evidence="2" type="ORF">SDC9_40488</name>
</gene>
<feature type="region of interest" description="Disordered" evidence="1">
    <location>
        <begin position="274"/>
        <end position="297"/>
    </location>
</feature>
<evidence type="ECO:0000256" key="1">
    <source>
        <dbReference type="SAM" id="MobiDB-lite"/>
    </source>
</evidence>
<dbReference type="AlphaFoldDB" id="A0A644VSF1"/>
<comment type="caution">
    <text evidence="2">The sequence shown here is derived from an EMBL/GenBank/DDBJ whole genome shotgun (WGS) entry which is preliminary data.</text>
</comment>
<dbReference type="AntiFam" id="ANF00095">
    <property type="entry name" value="Shadow ORF (opposite ABC transporters)"/>
</dbReference>
<organism evidence="2">
    <name type="scientific">bioreactor metagenome</name>
    <dbReference type="NCBI Taxonomy" id="1076179"/>
    <lineage>
        <taxon>unclassified sequences</taxon>
        <taxon>metagenomes</taxon>
        <taxon>ecological metagenomes</taxon>
    </lineage>
</organism>
<name>A0A644VSF1_9ZZZZ</name>
<sequence length="351" mass="38437">MGRVDPDDLARDVDVVLDAEGHVEPLLYPPRVARSFCPAQADLVRPGRQQTLPVRHSFGKLEGNGLNGPFGRKHPTLPHPDLQEVRQAQKAVDEFVGRVLVHLPRRSHLDDPAQVHDEHPVGQGHGLRLVVGDEDDGEVELLLQGLDLEPHGFPELRVEVRQGLVQEHHPGVRDDGPCEGDPLLLTTRQVRRIGFLGALEVRVSQGGHHPLPELVPRGLLDPQGKGNVLEDVQVGPHGEGLEDHAQPPLLRRDVEVLRFHRHGLVTQPDFPFRQVLEPGDHAEGGGLPAAGGTEEGEALPFPDLEVEVVHRCHPVASPGDEFLGHVLQRNLAHVINPSCLWSHTGGRSAPR</sequence>
<evidence type="ECO:0000313" key="2">
    <source>
        <dbReference type="EMBL" id="MPL94335.1"/>
    </source>
</evidence>
<reference evidence="2" key="1">
    <citation type="submission" date="2019-08" db="EMBL/GenBank/DDBJ databases">
        <authorList>
            <person name="Kucharzyk K."/>
            <person name="Murdoch R.W."/>
            <person name="Higgins S."/>
            <person name="Loffler F."/>
        </authorList>
    </citation>
    <scope>NUCLEOTIDE SEQUENCE</scope>
</reference>
<accession>A0A644VSF1</accession>
<proteinExistence type="predicted"/>
<dbReference type="EMBL" id="VSSQ01000424">
    <property type="protein sequence ID" value="MPL94335.1"/>
    <property type="molecule type" value="Genomic_DNA"/>
</dbReference>